<keyword evidence="1" id="KW-1133">Transmembrane helix</keyword>
<keyword evidence="1" id="KW-0812">Transmembrane</keyword>
<evidence type="ECO:0000313" key="2">
    <source>
        <dbReference type="EMBL" id="GAG00736.1"/>
    </source>
</evidence>
<accession>X0VJI8</accession>
<protein>
    <recommendedName>
        <fullName evidence="3">Permease</fullName>
    </recommendedName>
</protein>
<feature type="non-terminal residue" evidence="2">
    <location>
        <position position="1"/>
    </location>
</feature>
<comment type="caution">
    <text evidence="2">The sequence shown here is derived from an EMBL/GenBank/DDBJ whole genome shotgun (WGS) entry which is preliminary data.</text>
</comment>
<sequence>SDPLIGAIFGSVSSGNPIISYIIGGELLDQGVSLIAVTAFILAWVTVGIIQLPAESLMLGKRFAITRNILSFITALIISILTVLTLSLIC</sequence>
<evidence type="ECO:0008006" key="3">
    <source>
        <dbReference type="Google" id="ProtNLM"/>
    </source>
</evidence>
<proteinExistence type="predicted"/>
<reference evidence="2" key="1">
    <citation type="journal article" date="2014" name="Front. Microbiol.">
        <title>High frequency of phylogenetically diverse reductive dehalogenase-homologous genes in deep subseafloor sedimentary metagenomes.</title>
        <authorList>
            <person name="Kawai M."/>
            <person name="Futagami T."/>
            <person name="Toyoda A."/>
            <person name="Takaki Y."/>
            <person name="Nishi S."/>
            <person name="Hori S."/>
            <person name="Arai W."/>
            <person name="Tsubouchi T."/>
            <person name="Morono Y."/>
            <person name="Uchiyama I."/>
            <person name="Ito T."/>
            <person name="Fujiyama A."/>
            <person name="Inagaki F."/>
            <person name="Takami H."/>
        </authorList>
    </citation>
    <scope>NUCLEOTIDE SEQUENCE</scope>
    <source>
        <strain evidence="2">Expedition CK06-06</strain>
    </source>
</reference>
<evidence type="ECO:0000256" key="1">
    <source>
        <dbReference type="SAM" id="Phobius"/>
    </source>
</evidence>
<dbReference type="EMBL" id="BARS01025102">
    <property type="protein sequence ID" value="GAG00736.1"/>
    <property type="molecule type" value="Genomic_DNA"/>
</dbReference>
<feature type="transmembrane region" description="Helical" evidence="1">
    <location>
        <begin position="69"/>
        <end position="89"/>
    </location>
</feature>
<gene>
    <name evidence="2" type="ORF">S01H1_39727</name>
</gene>
<name>X0VJI8_9ZZZZ</name>
<feature type="transmembrane region" description="Helical" evidence="1">
    <location>
        <begin position="34"/>
        <end position="57"/>
    </location>
</feature>
<dbReference type="AlphaFoldDB" id="X0VJI8"/>
<keyword evidence="1" id="KW-0472">Membrane</keyword>
<organism evidence="2">
    <name type="scientific">marine sediment metagenome</name>
    <dbReference type="NCBI Taxonomy" id="412755"/>
    <lineage>
        <taxon>unclassified sequences</taxon>
        <taxon>metagenomes</taxon>
        <taxon>ecological metagenomes</taxon>
    </lineage>
</organism>